<protein>
    <submittedName>
        <fullName evidence="2">TOX high mobility group box family member 2</fullName>
    </submittedName>
</protein>
<dbReference type="WBParaSite" id="Hba_07210">
    <property type="protein sequence ID" value="Hba_07210"/>
    <property type="gene ID" value="Hba_07210"/>
</dbReference>
<accession>A0A1I7WPY6</accession>
<keyword evidence="1" id="KW-1185">Reference proteome</keyword>
<organism evidence="1 2">
    <name type="scientific">Heterorhabditis bacteriophora</name>
    <name type="common">Entomopathogenic nematode worm</name>
    <dbReference type="NCBI Taxonomy" id="37862"/>
    <lineage>
        <taxon>Eukaryota</taxon>
        <taxon>Metazoa</taxon>
        <taxon>Ecdysozoa</taxon>
        <taxon>Nematoda</taxon>
        <taxon>Chromadorea</taxon>
        <taxon>Rhabditida</taxon>
        <taxon>Rhabditina</taxon>
        <taxon>Rhabditomorpha</taxon>
        <taxon>Strongyloidea</taxon>
        <taxon>Heterorhabditidae</taxon>
        <taxon>Heterorhabditis</taxon>
    </lineage>
</organism>
<evidence type="ECO:0000313" key="1">
    <source>
        <dbReference type="Proteomes" id="UP000095283"/>
    </source>
</evidence>
<evidence type="ECO:0000313" key="2">
    <source>
        <dbReference type="WBParaSite" id="Hba_07210"/>
    </source>
</evidence>
<name>A0A1I7WPY6_HETBA</name>
<reference evidence="2" key="1">
    <citation type="submission" date="2016-11" db="UniProtKB">
        <authorList>
            <consortium name="WormBaseParasite"/>
        </authorList>
    </citation>
    <scope>IDENTIFICATION</scope>
</reference>
<dbReference type="Proteomes" id="UP000095283">
    <property type="component" value="Unplaced"/>
</dbReference>
<sequence>MSPALMRWSFSPLPPMFFSSEIEPQMSTPDDPVIHSPPSLGGQLMNGYNPTLTQTKMEESLGVTCTSPESGSIDPNGDVVCHSTFLQYIYIYIYIYSEFKCPYSEDCEINAKQTVGASLALNSYSVQELARQQAAVKAMTSPLTISPMEAQLGALNNRGVVPPLVSPPGQYPLMSPAGSGSSDSPPSRPLGIMTGGQRSPDAIFVRTHIIGFCQFVVFQYESNIMMQQRLRAQMPTSTITPGKVDPSRQVILIFSYSHLEVPYIYIYLILKQSPGSEMMASNSHGHLRSGLAGILVVQYYYMVVIRSIL</sequence>
<proteinExistence type="predicted"/>
<dbReference type="AlphaFoldDB" id="A0A1I7WPY6"/>